<gene>
    <name evidence="1" type="ORF">HF838_23095</name>
</gene>
<dbReference type="EMBL" id="JABAGO010000065">
    <property type="protein sequence ID" value="NMF01094.1"/>
    <property type="molecule type" value="Genomic_DNA"/>
</dbReference>
<dbReference type="SUPFAM" id="SSF54593">
    <property type="entry name" value="Glyoxalase/Bleomycin resistance protein/Dihydroxybiphenyl dioxygenase"/>
    <property type="match status" value="1"/>
</dbReference>
<dbReference type="CDD" id="cd06587">
    <property type="entry name" value="VOC"/>
    <property type="match status" value="1"/>
</dbReference>
<reference evidence="1 2" key="1">
    <citation type="submission" date="2020-04" db="EMBL/GenBank/DDBJ databases">
        <authorList>
            <person name="Hitch T.C.A."/>
            <person name="Wylensek D."/>
            <person name="Clavel T."/>
        </authorList>
    </citation>
    <scope>NUCLEOTIDE SEQUENCE [LARGE SCALE GENOMIC DNA]</scope>
    <source>
        <strain evidence="1 2">WB01_D5_05</strain>
    </source>
</reference>
<proteinExistence type="predicted"/>
<evidence type="ECO:0000313" key="2">
    <source>
        <dbReference type="Proteomes" id="UP000561326"/>
    </source>
</evidence>
<evidence type="ECO:0000313" key="1">
    <source>
        <dbReference type="EMBL" id="NMF01094.1"/>
    </source>
</evidence>
<sequence length="121" mass="13761">MKVLKTFTRLYVKNIDSALVFYEQLLNTKPSLRFTYPAAHLELAGIGDFLLLAGSEEALASFRETKATCIVDSILEFRTHLLNQGSEIIRDIREVPTGKNMTIKHPDGTIIEYVEFKQEVK</sequence>
<dbReference type="Proteomes" id="UP000561326">
    <property type="component" value="Unassembled WGS sequence"/>
</dbReference>
<dbReference type="Gene3D" id="3.10.180.10">
    <property type="entry name" value="2,3-Dihydroxybiphenyl 1,2-Dioxygenase, domain 1"/>
    <property type="match status" value="1"/>
</dbReference>
<dbReference type="InterPro" id="IPR029068">
    <property type="entry name" value="Glyas_Bleomycin-R_OHBP_Dase"/>
</dbReference>
<protein>
    <submittedName>
        <fullName evidence="1">VOC family protein</fullName>
    </submittedName>
</protein>
<organism evidence="1 2">
    <name type="scientific">Aneurinibacillus aneurinilyticus</name>
    <name type="common">Bacillus aneurinolyticus</name>
    <dbReference type="NCBI Taxonomy" id="1391"/>
    <lineage>
        <taxon>Bacteria</taxon>
        <taxon>Bacillati</taxon>
        <taxon>Bacillota</taxon>
        <taxon>Bacilli</taxon>
        <taxon>Bacillales</taxon>
        <taxon>Paenibacillaceae</taxon>
        <taxon>Aneurinibacillus group</taxon>
        <taxon>Aneurinibacillus</taxon>
    </lineage>
</organism>
<accession>A0A848CZE1</accession>
<dbReference type="AlphaFoldDB" id="A0A848CZE1"/>
<name>A0A848CZE1_ANEAE</name>
<comment type="caution">
    <text evidence="1">The sequence shown here is derived from an EMBL/GenBank/DDBJ whole genome shotgun (WGS) entry which is preliminary data.</text>
</comment>